<dbReference type="GO" id="GO:0003723">
    <property type="term" value="F:RNA binding"/>
    <property type="evidence" value="ECO:0007669"/>
    <property type="project" value="UniProtKB-UniRule"/>
</dbReference>
<accession>A0A6N9TBL8</accession>
<dbReference type="InterPro" id="IPR029063">
    <property type="entry name" value="SAM-dependent_MTases_sf"/>
</dbReference>
<comment type="caution">
    <text evidence="2">The sequence shown here is derived from an EMBL/GenBank/DDBJ whole genome shotgun (WGS) entry which is preliminary data.</text>
</comment>
<dbReference type="GO" id="GO:0005829">
    <property type="term" value="C:cytosol"/>
    <property type="evidence" value="ECO:0007669"/>
    <property type="project" value="TreeGrafter"/>
</dbReference>
<evidence type="ECO:0000256" key="1">
    <source>
        <dbReference type="HAMAP-Rule" id="MF_00934"/>
    </source>
</evidence>
<feature type="binding site" evidence="1">
    <location>
        <begin position="139"/>
        <end position="140"/>
    </location>
    <ligand>
        <name>S-adenosyl-L-methionine</name>
        <dbReference type="ChEBI" id="CHEBI:59789"/>
    </ligand>
</feature>
<evidence type="ECO:0000313" key="2">
    <source>
        <dbReference type="EMBL" id="NDW07466.1"/>
    </source>
</evidence>
<feature type="site" description="Interaction with substrate rRNA" evidence="1">
    <location>
        <position position="3"/>
    </location>
</feature>
<feature type="binding site" evidence="1">
    <location>
        <position position="114"/>
    </location>
    <ligand>
        <name>S-adenosyl-L-methionine</name>
        <dbReference type="ChEBI" id="CHEBI:59789"/>
    </ligand>
</feature>
<dbReference type="EC" id="2.1.1.266" evidence="1"/>
<dbReference type="Pfam" id="PF04378">
    <property type="entry name" value="RsmJ"/>
    <property type="match status" value="1"/>
</dbReference>
<sequence length="280" mass="31039">MNYRHAFHAGNHTEIFKHAALSIVLDMLRLKPRPFMVLDTHAGLGVYDLASREAARTNERAEGVERLENGGLRSAPGYASSLAATRADAENLYPGSPEITRLALRDVDRLILCELHPEDGEALRRRYRSDPRVSVHLRNGYEAIGALLPPAERRGLVFVDPPFEKTDETGAIGRALAKGRRRWATGIYVVWYPIKGSENGKEIEAAAIEAGFADVLRAEFCPFARNGLELAGSGLVICNPPWTLDRRLRELCEELSTILGHGDATWSVRPAFNEWGGERS</sequence>
<keyword evidence="1 2" id="KW-0808">Transferase</keyword>
<feature type="binding site" evidence="1">
    <location>
        <position position="41"/>
    </location>
    <ligand>
        <name>S-adenosyl-L-methionine</name>
        <dbReference type="ChEBI" id="CHEBI:59789"/>
    </ligand>
</feature>
<dbReference type="EMBL" id="JAAAMG010000030">
    <property type="protein sequence ID" value="NDW07466.1"/>
    <property type="molecule type" value="Genomic_DNA"/>
</dbReference>
<keyword evidence="1" id="KW-0694">RNA-binding</keyword>
<dbReference type="Proteomes" id="UP000469011">
    <property type="component" value="Unassembled WGS sequence"/>
</dbReference>
<dbReference type="Gene3D" id="3.40.50.150">
    <property type="entry name" value="Vaccinia Virus protein VP39"/>
    <property type="match status" value="1"/>
</dbReference>
<keyword evidence="1" id="KW-0698">rRNA processing</keyword>
<dbReference type="PANTHER" id="PTHR37426">
    <property type="entry name" value="RIBOSOMAL RNA LARGE SUBUNIT METHYLTRANSFERASE J"/>
    <property type="match status" value="1"/>
</dbReference>
<feature type="binding site" evidence="1">
    <location>
        <position position="160"/>
    </location>
    <ligand>
        <name>S-adenosyl-L-methionine</name>
        <dbReference type="ChEBI" id="CHEBI:59789"/>
    </ligand>
</feature>
<organism evidence="2 3">
    <name type="scientific">Jiella pacifica</name>
    <dbReference type="NCBI Taxonomy" id="2696469"/>
    <lineage>
        <taxon>Bacteria</taxon>
        <taxon>Pseudomonadati</taxon>
        <taxon>Pseudomonadota</taxon>
        <taxon>Alphaproteobacteria</taxon>
        <taxon>Hyphomicrobiales</taxon>
        <taxon>Aurantimonadaceae</taxon>
        <taxon>Jiella</taxon>
    </lineage>
</organism>
<name>A0A6N9TBL8_9HYPH</name>
<protein>
    <recommendedName>
        <fullName evidence="1">Ribosomal RNA large subunit methyltransferase J</fullName>
        <ecNumber evidence="1">2.1.1.266</ecNumber>
    </recommendedName>
    <alternativeName>
        <fullName evidence="1">23S rRNA (adenine(2030)-N6)-methyltransferase</fullName>
    </alternativeName>
    <alternativeName>
        <fullName evidence="1">23S rRNA m6A2030 methyltransferase</fullName>
    </alternativeName>
</protein>
<reference evidence="2 3" key="1">
    <citation type="submission" date="2020-01" db="EMBL/GenBank/DDBJ databases">
        <title>Jiella pacifica sp. nov.</title>
        <authorList>
            <person name="Xue Z."/>
            <person name="Zhu S."/>
            <person name="Chen J."/>
            <person name="Yang J."/>
        </authorList>
    </citation>
    <scope>NUCLEOTIDE SEQUENCE [LARGE SCALE GENOMIC DNA]</scope>
    <source>
        <strain evidence="2 3">40Bstr34</strain>
    </source>
</reference>
<dbReference type="InterPro" id="IPR007473">
    <property type="entry name" value="RlmJ"/>
</dbReference>
<dbReference type="GO" id="GO:0070475">
    <property type="term" value="P:rRNA base methylation"/>
    <property type="evidence" value="ECO:0007669"/>
    <property type="project" value="UniProtKB-UniRule"/>
</dbReference>
<comment type="function">
    <text evidence="1">Specifically methylates the adenine in position 2030 of 23S rRNA.</text>
</comment>
<evidence type="ECO:0000313" key="3">
    <source>
        <dbReference type="Proteomes" id="UP000469011"/>
    </source>
</evidence>
<proteinExistence type="inferred from homology"/>
<feature type="binding site" evidence="1">
    <location>
        <position position="96"/>
    </location>
    <ligand>
        <name>S-adenosyl-L-methionine</name>
        <dbReference type="ChEBI" id="CHEBI:59789"/>
    </ligand>
</feature>
<dbReference type="GO" id="GO:0036307">
    <property type="term" value="F:23S rRNA (adenine(2030)-N(6))-methyltransferase activity"/>
    <property type="evidence" value="ECO:0007669"/>
    <property type="project" value="UniProtKB-UniRule"/>
</dbReference>
<dbReference type="SUPFAM" id="SSF53335">
    <property type="entry name" value="S-adenosyl-L-methionine-dependent methyltransferases"/>
    <property type="match status" value="1"/>
</dbReference>
<dbReference type="HAMAP" id="MF_00934">
    <property type="entry name" value="23SrRNA_methyltr_J"/>
    <property type="match status" value="1"/>
</dbReference>
<dbReference type="AlphaFoldDB" id="A0A6N9TBL8"/>
<feature type="binding site" evidence="1">
    <location>
        <position position="18"/>
    </location>
    <ligand>
        <name>S-adenosyl-L-methionine</name>
        <dbReference type="ChEBI" id="CHEBI:59789"/>
    </ligand>
</feature>
<comment type="catalytic activity">
    <reaction evidence="1">
        <text>adenosine(2030) in 23S rRNA + S-adenosyl-L-methionine = N(6)-methyladenosine(2030) in 23S rRNA + S-adenosyl-L-homocysteine + H(+)</text>
        <dbReference type="Rhea" id="RHEA:43736"/>
        <dbReference type="Rhea" id="RHEA-COMP:10668"/>
        <dbReference type="Rhea" id="RHEA-COMP:10669"/>
        <dbReference type="ChEBI" id="CHEBI:15378"/>
        <dbReference type="ChEBI" id="CHEBI:57856"/>
        <dbReference type="ChEBI" id="CHEBI:59789"/>
        <dbReference type="ChEBI" id="CHEBI:74411"/>
        <dbReference type="ChEBI" id="CHEBI:74449"/>
        <dbReference type="EC" id="2.1.1.266"/>
    </reaction>
</comment>
<keyword evidence="3" id="KW-1185">Reference proteome</keyword>
<comment type="subunit">
    <text evidence="1">Monomer.</text>
</comment>
<keyword evidence="1" id="KW-0949">S-adenosyl-L-methionine</keyword>
<comment type="similarity">
    <text evidence="1">Belongs to the RlmJ family.</text>
</comment>
<dbReference type="PANTHER" id="PTHR37426:SF1">
    <property type="entry name" value="RIBOSOMAL RNA LARGE SUBUNIT METHYLTRANSFERASE J"/>
    <property type="match status" value="1"/>
</dbReference>
<keyword evidence="1 2" id="KW-0489">Methyltransferase</keyword>
<dbReference type="RefSeq" id="WP_163465924.1">
    <property type="nucleotide sequence ID" value="NZ_JAAAMG010000030.1"/>
</dbReference>
<gene>
    <name evidence="1 2" type="primary">rlmJ</name>
    <name evidence="2" type="ORF">GTK09_23910</name>
</gene>
<feature type="active site" description="Proton acceptor" evidence="1">
    <location>
        <position position="160"/>
    </location>
</feature>